<feature type="transmembrane region" description="Helical" evidence="6">
    <location>
        <begin position="174"/>
        <end position="193"/>
    </location>
</feature>
<evidence type="ECO:0000256" key="3">
    <source>
        <dbReference type="ARBA" id="ARBA00022692"/>
    </source>
</evidence>
<dbReference type="PATRIC" id="fig|1423734.3.peg.1684"/>
<dbReference type="STRING" id="1423734.FC83_GL001665"/>
<evidence type="ECO:0000256" key="2">
    <source>
        <dbReference type="ARBA" id="ARBA00007511"/>
    </source>
</evidence>
<name>A0A0R1XUW1_9LACO</name>
<dbReference type="PANTHER" id="PTHR30238">
    <property type="entry name" value="MEMBRANE BOUND PREDICTED REDOX MODULATOR"/>
    <property type="match status" value="1"/>
</dbReference>
<comment type="caution">
    <text evidence="7">The sequence shown here is derived from an EMBL/GenBank/DDBJ whole genome shotgun (WGS) entry which is preliminary data.</text>
</comment>
<dbReference type="Proteomes" id="UP000051236">
    <property type="component" value="Unassembled WGS sequence"/>
</dbReference>
<dbReference type="GO" id="GO:0016020">
    <property type="term" value="C:membrane"/>
    <property type="evidence" value="ECO:0007669"/>
    <property type="project" value="UniProtKB-SubCell"/>
</dbReference>
<keyword evidence="4 6" id="KW-1133">Transmembrane helix</keyword>
<evidence type="ECO:0000256" key="4">
    <source>
        <dbReference type="ARBA" id="ARBA00022989"/>
    </source>
</evidence>
<keyword evidence="3 6" id="KW-0812">Transmembrane</keyword>
<dbReference type="InterPro" id="IPR022493">
    <property type="entry name" value="CHP03716_TM_YkoY"/>
</dbReference>
<evidence type="ECO:0000256" key="6">
    <source>
        <dbReference type="SAM" id="Phobius"/>
    </source>
</evidence>
<dbReference type="EMBL" id="AZGA01000088">
    <property type="protein sequence ID" value="KRM30531.1"/>
    <property type="molecule type" value="Genomic_DNA"/>
</dbReference>
<proteinExistence type="inferred from homology"/>
<evidence type="ECO:0000313" key="8">
    <source>
        <dbReference type="Proteomes" id="UP000051236"/>
    </source>
</evidence>
<protein>
    <recommendedName>
        <fullName evidence="9">TerC family membrane protein</fullName>
    </recommendedName>
</protein>
<feature type="transmembrane region" description="Helical" evidence="6">
    <location>
        <begin position="12"/>
        <end position="35"/>
    </location>
</feature>
<feature type="transmembrane region" description="Helical" evidence="6">
    <location>
        <begin position="47"/>
        <end position="69"/>
    </location>
</feature>
<sequence>MNVLDSAEDWSIILSIIILECLLSVDNAVVLAAQTQTLPTKRQQEGALLWGLWGSYILRFIMIGLGTFMIHMWEVKLLGAMYLMYLVVDFFRKYHHPDTTQAKKKTKQGTFWSVVVQMVFMDAIFSVDSILAALAVSVNPIIVLIGGLVGILVMRGVAEIIVNLMARIPELEPMAYCLIAFIAVKLFLTIPQIDIEIPSGVFVIVVIALILITLGIHFYREGQLKKTK</sequence>
<comment type="subcellular location">
    <subcellularLocation>
        <location evidence="1">Membrane</location>
        <topology evidence="1">Multi-pass membrane protein</topology>
    </subcellularLocation>
</comment>
<dbReference type="NCBIfam" id="TIGR03716">
    <property type="entry name" value="R_switched_YkoY"/>
    <property type="match status" value="1"/>
</dbReference>
<keyword evidence="5 6" id="KW-0472">Membrane</keyword>
<reference evidence="7 8" key="1">
    <citation type="journal article" date="2015" name="Genome Announc.">
        <title>Expanding the biotechnology potential of lactobacilli through comparative genomics of 213 strains and associated genera.</title>
        <authorList>
            <person name="Sun Z."/>
            <person name="Harris H.M."/>
            <person name="McCann A."/>
            <person name="Guo C."/>
            <person name="Argimon S."/>
            <person name="Zhang W."/>
            <person name="Yang X."/>
            <person name="Jeffery I.B."/>
            <person name="Cooney J.C."/>
            <person name="Kagawa T.F."/>
            <person name="Liu W."/>
            <person name="Song Y."/>
            <person name="Salvetti E."/>
            <person name="Wrobel A."/>
            <person name="Rasinkangas P."/>
            <person name="Parkhill J."/>
            <person name="Rea M.C."/>
            <person name="O'Sullivan O."/>
            <person name="Ritari J."/>
            <person name="Douillard F.P."/>
            <person name="Paul Ross R."/>
            <person name="Yang R."/>
            <person name="Briner A.E."/>
            <person name="Felis G.E."/>
            <person name="de Vos W.M."/>
            <person name="Barrangou R."/>
            <person name="Klaenhammer T.R."/>
            <person name="Caufield P.W."/>
            <person name="Cui Y."/>
            <person name="Zhang H."/>
            <person name="O'Toole P.W."/>
        </authorList>
    </citation>
    <scope>NUCLEOTIDE SEQUENCE [LARGE SCALE GENOMIC DNA]</scope>
    <source>
        <strain evidence="7 8">DSM 18527</strain>
    </source>
</reference>
<evidence type="ECO:0000256" key="5">
    <source>
        <dbReference type="ARBA" id="ARBA00023136"/>
    </source>
</evidence>
<keyword evidence="8" id="KW-1185">Reference proteome</keyword>
<organism evidence="7 8">
    <name type="scientific">Agrilactobacillus composti DSM 18527 = JCM 14202</name>
    <dbReference type="NCBI Taxonomy" id="1423734"/>
    <lineage>
        <taxon>Bacteria</taxon>
        <taxon>Bacillati</taxon>
        <taxon>Bacillota</taxon>
        <taxon>Bacilli</taxon>
        <taxon>Lactobacillales</taxon>
        <taxon>Lactobacillaceae</taxon>
        <taxon>Agrilactobacillus</taxon>
    </lineage>
</organism>
<dbReference type="Pfam" id="PF03741">
    <property type="entry name" value="TerC"/>
    <property type="match status" value="1"/>
</dbReference>
<evidence type="ECO:0008006" key="9">
    <source>
        <dbReference type="Google" id="ProtNLM"/>
    </source>
</evidence>
<dbReference type="AlphaFoldDB" id="A0A0R1XUW1"/>
<comment type="similarity">
    <text evidence="2">Belongs to the TerC family.</text>
</comment>
<accession>A0A0R1XUW1</accession>
<dbReference type="PANTHER" id="PTHR30238:SF6">
    <property type="entry name" value="TERC-LIKE PROTEIN"/>
    <property type="match status" value="1"/>
</dbReference>
<evidence type="ECO:0000313" key="7">
    <source>
        <dbReference type="EMBL" id="KRM30531.1"/>
    </source>
</evidence>
<dbReference type="InterPro" id="IPR005496">
    <property type="entry name" value="Integral_membrane_TerC"/>
</dbReference>
<dbReference type="eggNOG" id="COG0861">
    <property type="taxonomic scope" value="Bacteria"/>
</dbReference>
<gene>
    <name evidence="7" type="ORF">FC83_GL001665</name>
</gene>
<evidence type="ECO:0000256" key="1">
    <source>
        <dbReference type="ARBA" id="ARBA00004141"/>
    </source>
</evidence>
<feature type="transmembrane region" description="Helical" evidence="6">
    <location>
        <begin position="199"/>
        <end position="219"/>
    </location>
</feature>
<feature type="transmembrane region" description="Helical" evidence="6">
    <location>
        <begin position="141"/>
        <end position="162"/>
    </location>
</feature>